<sequence length="411" mass="47154">MSESDTNPNPLNANKLAPQDSGQQLNYIDGSEHSVVPWQHPNSRRYDVYDEQGHASGTEWEWWSRENRKGRHILLLNQDQAPSHRDRTTRLLHALVRMLTLFAWWDISWWIGIVFSVGSMCSITAGVLQWLPIAFPDAGYTYNSTVIAGILSFIRGMLFALGGLLLVVEAVNANQTDCFGWAMKEVLNDDDENVEVQNSDEEHGNLHNTLSKTNSGFQPDRSHCTHIHNRDRMTHMIMHTPQFQLEARPTAASPWKWWPTWRDLKSYYLREIGFNANLILCIGTLIFWITNLLTLPGIYDNLPQGVLYGLYYPTFLAGAICFFIASILYILETQRDWWIPQPQMVGWWVGMTNLVGSVGWIWSAVLGYGQPSWCQYQSMLALIWAPAIYLIGSLLMVYEAVEKWPIHIDHP</sequence>
<feature type="transmembrane region" description="Helical" evidence="2">
    <location>
        <begin position="344"/>
        <end position="362"/>
    </location>
</feature>
<name>A0A6A5K2W9_9PLEO</name>
<proteinExistence type="predicted"/>
<dbReference type="EMBL" id="ML975365">
    <property type="protein sequence ID" value="KAF1831389.1"/>
    <property type="molecule type" value="Genomic_DNA"/>
</dbReference>
<keyword evidence="2" id="KW-0472">Membrane</keyword>
<feature type="transmembrane region" description="Helical" evidence="2">
    <location>
        <begin position="310"/>
        <end position="332"/>
    </location>
</feature>
<feature type="transmembrane region" description="Helical" evidence="2">
    <location>
        <begin position="107"/>
        <end position="131"/>
    </location>
</feature>
<feature type="transmembrane region" description="Helical" evidence="2">
    <location>
        <begin position="382"/>
        <end position="401"/>
    </location>
</feature>
<feature type="compositionally biased region" description="Low complexity" evidence="1">
    <location>
        <begin position="7"/>
        <end position="18"/>
    </location>
</feature>
<evidence type="ECO:0000313" key="3">
    <source>
        <dbReference type="EMBL" id="KAF1831389.1"/>
    </source>
</evidence>
<keyword evidence="2" id="KW-0812">Transmembrane</keyword>
<reference evidence="3" key="1">
    <citation type="submission" date="2020-01" db="EMBL/GenBank/DDBJ databases">
        <authorList>
            <consortium name="DOE Joint Genome Institute"/>
            <person name="Haridas S."/>
            <person name="Albert R."/>
            <person name="Binder M."/>
            <person name="Bloem J."/>
            <person name="Labutti K."/>
            <person name="Salamov A."/>
            <person name="Andreopoulos B."/>
            <person name="Baker S.E."/>
            <person name="Barry K."/>
            <person name="Bills G."/>
            <person name="Bluhm B.H."/>
            <person name="Cannon C."/>
            <person name="Castanera R."/>
            <person name="Culley D.E."/>
            <person name="Daum C."/>
            <person name="Ezra D."/>
            <person name="Gonzalez J.B."/>
            <person name="Henrissat B."/>
            <person name="Kuo A."/>
            <person name="Liang C."/>
            <person name="Lipzen A."/>
            <person name="Lutzoni F."/>
            <person name="Magnuson J."/>
            <person name="Mondo S."/>
            <person name="Nolan M."/>
            <person name="Ohm R."/>
            <person name="Pangilinan J."/>
            <person name="Park H.-J."/>
            <person name="Ramirez L."/>
            <person name="Alfaro M."/>
            <person name="Sun H."/>
            <person name="Tritt A."/>
            <person name="Yoshinaga Y."/>
            <person name="Zwiers L.-H."/>
            <person name="Turgeon B.G."/>
            <person name="Goodwin S.B."/>
            <person name="Spatafora J.W."/>
            <person name="Crous P.W."/>
            <person name="Grigoriev I.V."/>
        </authorList>
    </citation>
    <scope>NUCLEOTIDE SEQUENCE</scope>
    <source>
        <strain evidence="3">P77</strain>
    </source>
</reference>
<accession>A0A6A5K2W9</accession>
<evidence type="ECO:0008006" key="5">
    <source>
        <dbReference type="Google" id="ProtNLM"/>
    </source>
</evidence>
<organism evidence="3 4">
    <name type="scientific">Decorospora gaudefroyi</name>
    <dbReference type="NCBI Taxonomy" id="184978"/>
    <lineage>
        <taxon>Eukaryota</taxon>
        <taxon>Fungi</taxon>
        <taxon>Dikarya</taxon>
        <taxon>Ascomycota</taxon>
        <taxon>Pezizomycotina</taxon>
        <taxon>Dothideomycetes</taxon>
        <taxon>Pleosporomycetidae</taxon>
        <taxon>Pleosporales</taxon>
        <taxon>Pleosporineae</taxon>
        <taxon>Pleosporaceae</taxon>
        <taxon>Decorospora</taxon>
    </lineage>
</organism>
<dbReference type="OrthoDB" id="2603at2759"/>
<keyword evidence="2" id="KW-1133">Transmembrane helix</keyword>
<evidence type="ECO:0000256" key="2">
    <source>
        <dbReference type="SAM" id="Phobius"/>
    </source>
</evidence>
<dbReference type="AlphaFoldDB" id="A0A6A5K2W9"/>
<protein>
    <recommendedName>
        <fullName evidence="5">Integral membrane protein</fullName>
    </recommendedName>
</protein>
<evidence type="ECO:0000313" key="4">
    <source>
        <dbReference type="Proteomes" id="UP000800040"/>
    </source>
</evidence>
<keyword evidence="4" id="KW-1185">Reference proteome</keyword>
<dbReference type="Proteomes" id="UP000800040">
    <property type="component" value="Unassembled WGS sequence"/>
</dbReference>
<gene>
    <name evidence="3" type="ORF">BDW02DRAFT_556950</name>
</gene>
<feature type="transmembrane region" description="Helical" evidence="2">
    <location>
        <begin position="272"/>
        <end position="290"/>
    </location>
</feature>
<evidence type="ECO:0000256" key="1">
    <source>
        <dbReference type="SAM" id="MobiDB-lite"/>
    </source>
</evidence>
<feature type="region of interest" description="Disordered" evidence="1">
    <location>
        <begin position="1"/>
        <end position="24"/>
    </location>
</feature>
<feature type="transmembrane region" description="Helical" evidence="2">
    <location>
        <begin position="146"/>
        <end position="168"/>
    </location>
</feature>